<reference evidence="2" key="1">
    <citation type="submission" date="2024-06" db="EMBL/GenBank/DDBJ databases">
        <title>Mesorhizobium karijinii sp. nov., a symbiont of the iconic Swainsona formosa from arid Australia.</title>
        <authorList>
            <person name="Hill Y.J."/>
            <person name="Watkin E.L.J."/>
            <person name="O'Hara G.W."/>
            <person name="Terpolilli J."/>
            <person name="Tye M.L."/>
            <person name="Kohlmeier M.G."/>
        </authorList>
    </citation>
    <scope>NUCLEOTIDE SEQUENCE</scope>
    <source>
        <strain evidence="2">WSM2240</strain>
    </source>
</reference>
<evidence type="ECO:0000256" key="1">
    <source>
        <dbReference type="SAM" id="Phobius"/>
    </source>
</evidence>
<dbReference type="EMBL" id="CP159253">
    <property type="protein sequence ID" value="XCG51775.1"/>
    <property type="molecule type" value="Genomic_DNA"/>
</dbReference>
<dbReference type="RefSeq" id="WP_353645797.1">
    <property type="nucleotide sequence ID" value="NZ_CP159253.1"/>
</dbReference>
<dbReference type="AlphaFoldDB" id="A0AAU8CZE8"/>
<keyword evidence="1" id="KW-0812">Transmembrane</keyword>
<evidence type="ECO:0000313" key="2">
    <source>
        <dbReference type="EMBL" id="XCG51775.1"/>
    </source>
</evidence>
<dbReference type="Pfam" id="PF06210">
    <property type="entry name" value="DUF1003"/>
    <property type="match status" value="1"/>
</dbReference>
<accession>A0AAU8CZE8</accession>
<organism evidence="2">
    <name type="scientific">Mesorhizobium sp. WSM2240</name>
    <dbReference type="NCBI Taxonomy" id="3228851"/>
    <lineage>
        <taxon>Bacteria</taxon>
        <taxon>Pseudomonadati</taxon>
        <taxon>Pseudomonadota</taxon>
        <taxon>Alphaproteobacteria</taxon>
        <taxon>Hyphomicrobiales</taxon>
        <taxon>Phyllobacteriaceae</taxon>
        <taxon>Mesorhizobium</taxon>
    </lineage>
</organism>
<dbReference type="InterPro" id="IPR010406">
    <property type="entry name" value="DUF1003"/>
</dbReference>
<protein>
    <submittedName>
        <fullName evidence="2">DUF1003 domain-containing protein</fullName>
    </submittedName>
</protein>
<keyword evidence="1" id="KW-0472">Membrane</keyword>
<name>A0AAU8CZE8_9HYPH</name>
<dbReference type="PANTHER" id="PTHR41386:SF1">
    <property type="entry name" value="MEMBRANE PROTEIN"/>
    <property type="match status" value="1"/>
</dbReference>
<proteinExistence type="predicted"/>
<feature type="transmembrane region" description="Helical" evidence="1">
    <location>
        <begin position="21"/>
        <end position="45"/>
    </location>
</feature>
<dbReference type="PANTHER" id="PTHR41386">
    <property type="entry name" value="INTEGRAL MEMBRANE PROTEIN-RELATED"/>
    <property type="match status" value="1"/>
</dbReference>
<feature type="transmembrane region" description="Helical" evidence="1">
    <location>
        <begin position="60"/>
        <end position="81"/>
    </location>
</feature>
<keyword evidence="1" id="KW-1133">Transmembrane helix</keyword>
<sequence>MVRRRDQEAATAGFQERLAETITAFTGSMTFVYLHLAAVAFWIVVNTGWLPVMEPWDPSLVLLAMAASVEAIFLTSFVLISQNRMAENDARRADLNLQISLLSEHEVTRLITMVSAITDHLGLSEAISPELDELKKDVDPETVLDELESSEQSRD</sequence>
<gene>
    <name evidence="2" type="ORF">ABVK50_26740</name>
</gene>